<protein>
    <submittedName>
        <fullName evidence="1">Uncharacterized protein</fullName>
    </submittedName>
</protein>
<comment type="caution">
    <text evidence="1">The sequence shown here is derived from an EMBL/GenBank/DDBJ whole genome shotgun (WGS) entry which is preliminary data.</text>
</comment>
<organism evidence="1 2">
    <name type="scientific">candidate division WS6 bacterium RIFOXYC1_FULL_33_10</name>
    <dbReference type="NCBI Taxonomy" id="1802606"/>
    <lineage>
        <taxon>Bacteria</taxon>
        <taxon>Candidatus Dojkabacteria</taxon>
    </lineage>
</organism>
<sequence length="134" mass="14979">MINKKICLFILILLLLSVLLCIYLTSGSCVVPKDDDIDKDSNTTQTYMENNFRLESKYISNNNWEYTVTGDLPNPCYKATVDTTVAESYPEQVTVTVTTTAPSGDEMCAQVIQEFSYEGTFSASDKAVIDFEVK</sequence>
<reference evidence="1 2" key="1">
    <citation type="journal article" date="2016" name="Nat. Commun.">
        <title>Thousands of microbial genomes shed light on interconnected biogeochemical processes in an aquifer system.</title>
        <authorList>
            <person name="Anantharaman K."/>
            <person name="Brown C.T."/>
            <person name="Hug L.A."/>
            <person name="Sharon I."/>
            <person name="Castelle C.J."/>
            <person name="Probst A.J."/>
            <person name="Thomas B.C."/>
            <person name="Singh A."/>
            <person name="Wilkins M.J."/>
            <person name="Karaoz U."/>
            <person name="Brodie E.L."/>
            <person name="Williams K.H."/>
            <person name="Hubbard S.S."/>
            <person name="Banfield J.F."/>
        </authorList>
    </citation>
    <scope>NUCLEOTIDE SEQUENCE [LARGE SCALE GENOMIC DNA]</scope>
</reference>
<dbReference type="EMBL" id="MEUP01000158">
    <property type="protein sequence ID" value="OGC44066.1"/>
    <property type="molecule type" value="Genomic_DNA"/>
</dbReference>
<dbReference type="PROSITE" id="PS51257">
    <property type="entry name" value="PROKAR_LIPOPROTEIN"/>
    <property type="match status" value="1"/>
</dbReference>
<name>A0A1F4UGK5_9BACT</name>
<gene>
    <name evidence="1" type="ORF">A3J98_01740</name>
</gene>
<evidence type="ECO:0000313" key="1">
    <source>
        <dbReference type="EMBL" id="OGC44066.1"/>
    </source>
</evidence>
<dbReference type="AlphaFoldDB" id="A0A1F4UGK5"/>
<dbReference type="Proteomes" id="UP000178631">
    <property type="component" value="Unassembled WGS sequence"/>
</dbReference>
<proteinExistence type="predicted"/>
<accession>A0A1F4UGK5</accession>
<evidence type="ECO:0000313" key="2">
    <source>
        <dbReference type="Proteomes" id="UP000178631"/>
    </source>
</evidence>